<dbReference type="GO" id="GO:0004180">
    <property type="term" value="F:carboxypeptidase activity"/>
    <property type="evidence" value="ECO:0007669"/>
    <property type="project" value="UniProtKB-ARBA"/>
</dbReference>
<protein>
    <submittedName>
        <fullName evidence="10">L,D-transpeptidase catalytic domain protein</fullName>
    </submittedName>
</protein>
<reference evidence="10 11" key="1">
    <citation type="submission" date="2016-07" db="EMBL/GenBank/DDBJ databases">
        <title>Acinetobacter sp. ANC 4603.</title>
        <authorList>
            <person name="Radolfova-Krizova L."/>
            <person name="Nemec A."/>
        </authorList>
    </citation>
    <scope>NUCLEOTIDE SEQUENCE [LARGE SCALE GENOMIC DNA]</scope>
    <source>
        <strain evidence="10 11">ANC 4603</strain>
    </source>
</reference>
<dbReference type="Proteomes" id="UP000186553">
    <property type="component" value="Unassembled WGS sequence"/>
</dbReference>
<keyword evidence="5 7" id="KW-0573">Peptidoglycan synthesis</keyword>
<dbReference type="RefSeq" id="WP_068886089.1">
    <property type="nucleotide sequence ID" value="NZ_CBCRUU010000001.1"/>
</dbReference>
<dbReference type="Gene3D" id="2.40.440.10">
    <property type="entry name" value="L,D-transpeptidase catalytic domain-like"/>
    <property type="match status" value="1"/>
</dbReference>
<evidence type="ECO:0000256" key="4">
    <source>
        <dbReference type="ARBA" id="ARBA00022960"/>
    </source>
</evidence>
<comment type="caution">
    <text evidence="10">The sequence shown here is derived from an EMBL/GenBank/DDBJ whole genome shotgun (WGS) entry which is preliminary data.</text>
</comment>
<dbReference type="CDD" id="cd16913">
    <property type="entry name" value="YkuD_like"/>
    <property type="match status" value="1"/>
</dbReference>
<organism evidence="10 11">
    <name type="scientific">Acinetobacter celticus</name>
    <dbReference type="NCBI Taxonomy" id="1891224"/>
    <lineage>
        <taxon>Bacteria</taxon>
        <taxon>Pseudomonadati</taxon>
        <taxon>Pseudomonadota</taxon>
        <taxon>Gammaproteobacteria</taxon>
        <taxon>Moraxellales</taxon>
        <taxon>Moraxellaceae</taxon>
        <taxon>Acinetobacter</taxon>
    </lineage>
</organism>
<dbReference type="SUPFAM" id="SSF141523">
    <property type="entry name" value="L,D-transpeptidase catalytic domain-like"/>
    <property type="match status" value="1"/>
</dbReference>
<keyword evidence="8" id="KW-0472">Membrane</keyword>
<sequence length="201" mass="23145">MKRKYIFILSGIFSICLLSAYVLYDRYGKYLPTTASDVAFPVALTVVQIQSIRQNTPIDIIHVYKSQRYLVLEHQHNMIRRYPIRLGFNPIGHKAQEGDGKTPEGRYVIDWRNPQSSFYKSLHISYPNAKDQQKAQQLGVSAGGDIMIHGSATTKQVKVLPNLMHYFPQKDWTWGCIAVRNIDIDEIWQLVNNDTVIEIHP</sequence>
<evidence type="ECO:0000256" key="2">
    <source>
        <dbReference type="ARBA" id="ARBA00005992"/>
    </source>
</evidence>
<dbReference type="UniPathway" id="UPA00219"/>
<dbReference type="AlphaFoldDB" id="A0A1C3CZ74"/>
<dbReference type="GO" id="GO:0071555">
    <property type="term" value="P:cell wall organization"/>
    <property type="evidence" value="ECO:0007669"/>
    <property type="project" value="UniProtKB-UniRule"/>
</dbReference>
<keyword evidence="4 7" id="KW-0133">Cell shape</keyword>
<evidence type="ECO:0000256" key="7">
    <source>
        <dbReference type="PROSITE-ProRule" id="PRU01373"/>
    </source>
</evidence>
<evidence type="ECO:0000313" key="10">
    <source>
        <dbReference type="EMBL" id="ODA14061.1"/>
    </source>
</evidence>
<keyword evidence="6 7" id="KW-0961">Cell wall biogenesis/degradation</keyword>
<keyword evidence="3" id="KW-0808">Transferase</keyword>
<dbReference type="PANTHER" id="PTHR36699">
    <property type="entry name" value="LD-TRANSPEPTIDASE"/>
    <property type="match status" value="1"/>
</dbReference>
<dbReference type="STRING" id="1891224.BBP83_14430"/>
<dbReference type="GO" id="GO:0016740">
    <property type="term" value="F:transferase activity"/>
    <property type="evidence" value="ECO:0007669"/>
    <property type="project" value="UniProtKB-KW"/>
</dbReference>
<keyword evidence="11" id="KW-1185">Reference proteome</keyword>
<keyword evidence="8" id="KW-0812">Transmembrane</keyword>
<dbReference type="InterPro" id="IPR038063">
    <property type="entry name" value="Transpep_catalytic_dom"/>
</dbReference>
<evidence type="ECO:0000256" key="3">
    <source>
        <dbReference type="ARBA" id="ARBA00022679"/>
    </source>
</evidence>
<accession>A0A1C3CZ74</accession>
<comment type="similarity">
    <text evidence="2">Belongs to the YkuD family.</text>
</comment>
<comment type="pathway">
    <text evidence="1 7">Cell wall biogenesis; peptidoglycan biosynthesis.</text>
</comment>
<feature type="transmembrane region" description="Helical" evidence="8">
    <location>
        <begin position="6"/>
        <end position="24"/>
    </location>
</feature>
<keyword evidence="8" id="KW-1133">Transmembrane helix</keyword>
<dbReference type="PANTHER" id="PTHR36699:SF1">
    <property type="entry name" value="L,D-TRANSPEPTIDASE YAFK-RELATED"/>
    <property type="match status" value="1"/>
</dbReference>
<feature type="domain" description="L,D-TPase catalytic" evidence="9">
    <location>
        <begin position="59"/>
        <end position="200"/>
    </location>
</feature>
<evidence type="ECO:0000313" key="11">
    <source>
        <dbReference type="Proteomes" id="UP000186553"/>
    </source>
</evidence>
<gene>
    <name evidence="10" type="ORF">BBP83_14430</name>
</gene>
<evidence type="ECO:0000256" key="8">
    <source>
        <dbReference type="SAM" id="Phobius"/>
    </source>
</evidence>
<feature type="active site" description="Proton donor/acceptor" evidence="7">
    <location>
        <position position="149"/>
    </location>
</feature>
<name>A0A1C3CZ74_9GAMM</name>
<dbReference type="GO" id="GO:0009252">
    <property type="term" value="P:peptidoglycan biosynthetic process"/>
    <property type="evidence" value="ECO:0007669"/>
    <property type="project" value="UniProtKB-UniPathway"/>
</dbReference>
<dbReference type="Pfam" id="PF03734">
    <property type="entry name" value="YkuD"/>
    <property type="match status" value="1"/>
</dbReference>
<dbReference type="GO" id="GO:0008360">
    <property type="term" value="P:regulation of cell shape"/>
    <property type="evidence" value="ECO:0007669"/>
    <property type="project" value="UniProtKB-UniRule"/>
</dbReference>
<evidence type="ECO:0000256" key="6">
    <source>
        <dbReference type="ARBA" id="ARBA00023316"/>
    </source>
</evidence>
<dbReference type="InterPro" id="IPR005490">
    <property type="entry name" value="LD_TPept_cat_dom"/>
</dbReference>
<evidence type="ECO:0000259" key="9">
    <source>
        <dbReference type="PROSITE" id="PS52029"/>
    </source>
</evidence>
<proteinExistence type="inferred from homology"/>
<feature type="active site" description="Nucleophile" evidence="7">
    <location>
        <position position="176"/>
    </location>
</feature>
<dbReference type="OrthoDB" id="9809748at2"/>
<evidence type="ECO:0000256" key="5">
    <source>
        <dbReference type="ARBA" id="ARBA00022984"/>
    </source>
</evidence>
<evidence type="ECO:0000256" key="1">
    <source>
        <dbReference type="ARBA" id="ARBA00004752"/>
    </source>
</evidence>
<dbReference type="EMBL" id="MBDL01000004">
    <property type="protein sequence ID" value="ODA14061.1"/>
    <property type="molecule type" value="Genomic_DNA"/>
</dbReference>
<dbReference type="PROSITE" id="PS52029">
    <property type="entry name" value="LD_TPASE"/>
    <property type="match status" value="1"/>
</dbReference>